<evidence type="ECO:0000313" key="4">
    <source>
        <dbReference type="Proteomes" id="UP001318860"/>
    </source>
</evidence>
<evidence type="ECO:0000259" key="2">
    <source>
        <dbReference type="Pfam" id="PF07731"/>
    </source>
</evidence>
<dbReference type="InterPro" id="IPR011706">
    <property type="entry name" value="Cu-oxidase_C"/>
</dbReference>
<evidence type="ECO:0000256" key="1">
    <source>
        <dbReference type="ARBA" id="ARBA00010609"/>
    </source>
</evidence>
<feature type="domain" description="Plastocyanin-like" evidence="2">
    <location>
        <begin position="106"/>
        <end position="197"/>
    </location>
</feature>
<dbReference type="EMBL" id="JABTTQ020000012">
    <property type="protein sequence ID" value="KAK6145286.1"/>
    <property type="molecule type" value="Genomic_DNA"/>
</dbReference>
<organism evidence="3 4">
    <name type="scientific">Rehmannia glutinosa</name>
    <name type="common">Chinese foxglove</name>
    <dbReference type="NCBI Taxonomy" id="99300"/>
    <lineage>
        <taxon>Eukaryota</taxon>
        <taxon>Viridiplantae</taxon>
        <taxon>Streptophyta</taxon>
        <taxon>Embryophyta</taxon>
        <taxon>Tracheophyta</taxon>
        <taxon>Spermatophyta</taxon>
        <taxon>Magnoliopsida</taxon>
        <taxon>eudicotyledons</taxon>
        <taxon>Gunneridae</taxon>
        <taxon>Pentapetalae</taxon>
        <taxon>asterids</taxon>
        <taxon>lamiids</taxon>
        <taxon>Lamiales</taxon>
        <taxon>Orobanchaceae</taxon>
        <taxon>Rehmannieae</taxon>
        <taxon>Rehmannia</taxon>
    </lineage>
</organism>
<keyword evidence="4" id="KW-1185">Reference proteome</keyword>
<dbReference type="PANTHER" id="PTHR11709">
    <property type="entry name" value="MULTI-COPPER OXIDASE"/>
    <property type="match status" value="1"/>
</dbReference>
<reference evidence="3 4" key="1">
    <citation type="journal article" date="2021" name="Comput. Struct. Biotechnol. J.">
        <title>De novo genome assembly of the potent medicinal plant Rehmannia glutinosa using nanopore technology.</title>
        <authorList>
            <person name="Ma L."/>
            <person name="Dong C."/>
            <person name="Song C."/>
            <person name="Wang X."/>
            <person name="Zheng X."/>
            <person name="Niu Y."/>
            <person name="Chen S."/>
            <person name="Feng W."/>
        </authorList>
    </citation>
    <scope>NUCLEOTIDE SEQUENCE [LARGE SCALE GENOMIC DNA]</scope>
    <source>
        <strain evidence="3">DH-2019</strain>
    </source>
</reference>
<dbReference type="Proteomes" id="UP001318860">
    <property type="component" value="Unassembled WGS sequence"/>
</dbReference>
<dbReference type="Pfam" id="PF07731">
    <property type="entry name" value="Cu-oxidase_2"/>
    <property type="match status" value="1"/>
</dbReference>
<comment type="caution">
    <text evidence="3">The sequence shown here is derived from an EMBL/GenBank/DDBJ whole genome shotgun (WGS) entry which is preliminary data.</text>
</comment>
<dbReference type="InterPro" id="IPR008972">
    <property type="entry name" value="Cupredoxin"/>
</dbReference>
<evidence type="ECO:0000313" key="3">
    <source>
        <dbReference type="EMBL" id="KAK6145286.1"/>
    </source>
</evidence>
<dbReference type="Gene3D" id="2.60.40.420">
    <property type="entry name" value="Cupredoxins - blue copper proteins"/>
    <property type="match status" value="1"/>
</dbReference>
<protein>
    <recommendedName>
        <fullName evidence="2">Plastocyanin-like domain-containing protein</fullName>
    </recommendedName>
</protein>
<name>A0ABR0WEQ1_REHGL</name>
<sequence>METPITIDNTSATATLHYIGTAASTPTVLTDPPPHNATTVVTNFTDSLRSLNSNIYPLWHLPHWLPRGGRHKQRHIVLPNTISLLNAHFFNISGVFTDDFPGNPHIPYDYTGKQPSNLKTITGTKVYRLTYNSTVQLVLQGTGMILPENHPIHLHGHNFFVIGNGLGNFDPNKDPKNFNLVDPVERNTVAVPSGGWLDGSSLLDLLDLRTQRPSPSPNNPAILSPILRDDYRVDTGLAKLGGIEMMALMSTSVKNCRSLSMFHVELVTSISSLTFISSISRRGAVIGLNVSAWGWGILHGIGVGSVSALGWGILHGIGVGMARGHEVS</sequence>
<comment type="similarity">
    <text evidence="1">Belongs to the multicopper oxidase family.</text>
</comment>
<dbReference type="InterPro" id="IPR045087">
    <property type="entry name" value="Cu-oxidase_fam"/>
</dbReference>
<accession>A0ABR0WEQ1</accession>
<dbReference type="SUPFAM" id="SSF49503">
    <property type="entry name" value="Cupredoxins"/>
    <property type="match status" value="1"/>
</dbReference>
<gene>
    <name evidence="3" type="ORF">DH2020_022106</name>
</gene>
<dbReference type="PANTHER" id="PTHR11709:SF319">
    <property type="entry name" value="LACCASE-16"/>
    <property type="match status" value="1"/>
</dbReference>
<proteinExistence type="inferred from homology"/>